<dbReference type="InterPro" id="IPR000222">
    <property type="entry name" value="PP2C_BS"/>
</dbReference>
<dbReference type="InterPro" id="IPR015655">
    <property type="entry name" value="PP2C"/>
</dbReference>
<dbReference type="GO" id="GO:0004722">
    <property type="term" value="F:protein serine/threonine phosphatase activity"/>
    <property type="evidence" value="ECO:0007669"/>
    <property type="project" value="UniProtKB-EC"/>
</dbReference>
<dbReference type="PROSITE" id="PS51746">
    <property type="entry name" value="PPM_2"/>
    <property type="match status" value="1"/>
</dbReference>
<comment type="subcellular location">
    <subcellularLocation>
        <location evidence="4">Cytoplasm</location>
    </subcellularLocation>
    <subcellularLocation>
        <location evidence="3">Nucleus</location>
    </subcellularLocation>
</comment>
<dbReference type="PROSITE" id="PS01032">
    <property type="entry name" value="PPM_1"/>
    <property type="match status" value="1"/>
</dbReference>
<evidence type="ECO:0000256" key="10">
    <source>
        <dbReference type="ARBA" id="ARBA00022801"/>
    </source>
</evidence>
<sequence length="664" mass="73512">GEMAGKLDEERFLAFLQRFCADHKEQIGEDDPLPFKLVTYYLLEVEARAECMDWAIQYLEKSECPVGLASHIAHSVAEDILNTDLSRHIEADSDPPQLKADSLARDVFNKVHEVCNRWSQSLPVFNQSERQLEVSTYYIKNTRRKMEDRHVVLPDLNSLFGFKDAVDQSYFAVFDGHGGVDASVYAATHLHHNIVNHPNFNDDLETAMRHGFTDTDAKFVAKAARESIRSGSTGVCTILRDGTLHVAWLGDSQAMLVKNGSQFTLMEPHKPEREDEKKRIEELGGCVVWYGAWRVNGSLSVSRAIGDADHKPYISGEPDYASFPIGGSDDYIVLACDGLWDTVTPNDLVHIVHEHIKETNDYNSVAKKLVETARDNGSNDNITVVVVFLRRDIGTPSGGEAEKEAEGQQKDSGDHNSAAPPDNSQGEDQGNTDQSGGSNINQSGDSNTHNTQMNSNNSLQYNTVSKELNSTLLLHANTSETDGNNNFPSKPKNRNNFHHYGGTNHNFDSSHFELGAMDSAITSINNRPPIGRVGNHKIKLPKITSSSSRPDGGVELFGGIMAHKVTLGSREESNRVAMNNNINSRPQDCATTTTTAKLDLNPPLRKYSGNAPLNKDDLSSHTPLPDIQTTEATSTIYGSRSPELFVHQEAKKSFRPRKSRLFRI</sequence>
<evidence type="ECO:0000256" key="9">
    <source>
        <dbReference type="ARBA" id="ARBA00022737"/>
    </source>
</evidence>
<keyword evidence="6" id="KW-0963">Cytoplasm</keyword>
<dbReference type="CDD" id="cd00143">
    <property type="entry name" value="PP2Cc"/>
    <property type="match status" value="1"/>
</dbReference>
<evidence type="ECO:0000256" key="1">
    <source>
        <dbReference type="ARBA" id="ARBA00001936"/>
    </source>
</evidence>
<evidence type="ECO:0000256" key="2">
    <source>
        <dbReference type="ARBA" id="ARBA00001946"/>
    </source>
</evidence>
<dbReference type="Proteomes" id="UP000749559">
    <property type="component" value="Unassembled WGS sequence"/>
</dbReference>
<evidence type="ECO:0000313" key="27">
    <source>
        <dbReference type="Proteomes" id="UP000749559"/>
    </source>
</evidence>
<evidence type="ECO:0000256" key="13">
    <source>
        <dbReference type="ARBA" id="ARBA00023211"/>
    </source>
</evidence>
<feature type="non-terminal residue" evidence="26">
    <location>
        <position position="664"/>
    </location>
</feature>
<feature type="compositionally biased region" description="Polar residues" evidence="24">
    <location>
        <begin position="422"/>
        <end position="456"/>
    </location>
</feature>
<keyword evidence="8" id="KW-0479">Metal-binding</keyword>
<evidence type="ECO:0000256" key="17">
    <source>
        <dbReference type="ARBA" id="ARBA00063519"/>
    </source>
</evidence>
<evidence type="ECO:0000256" key="8">
    <source>
        <dbReference type="ARBA" id="ARBA00022723"/>
    </source>
</evidence>
<name>A0A8S4Q9D9_OWEFU</name>
<dbReference type="AlphaFoldDB" id="A0A8S4Q9D9"/>
<protein>
    <recommendedName>
        <fullName evidence="18">Protein phosphatase 1E</fullName>
        <ecNumber evidence="5">3.1.3.16</ecNumber>
    </recommendedName>
    <alternativeName>
        <fullName evidence="21">Ca(2+)/calmodulin-dependent protein kinase phosphatase N</fullName>
    </alternativeName>
    <alternativeName>
        <fullName evidence="19">CaMKP-nucleus</fullName>
    </alternativeName>
    <alternativeName>
        <fullName evidence="20">Partner of PIX 1</fullName>
    </alternativeName>
    <alternativeName>
        <fullName evidence="22">Partner of PIX-alpha</fullName>
    </alternativeName>
</protein>
<evidence type="ECO:0000256" key="19">
    <source>
        <dbReference type="ARBA" id="ARBA00075580"/>
    </source>
</evidence>
<evidence type="ECO:0000256" key="7">
    <source>
        <dbReference type="ARBA" id="ARBA00022553"/>
    </source>
</evidence>
<evidence type="ECO:0000256" key="5">
    <source>
        <dbReference type="ARBA" id="ARBA00013081"/>
    </source>
</evidence>
<dbReference type="EC" id="3.1.3.16" evidence="5"/>
<keyword evidence="9" id="KW-0677">Repeat</keyword>
<keyword evidence="10 23" id="KW-0378">Hydrolase</keyword>
<evidence type="ECO:0000256" key="22">
    <source>
        <dbReference type="ARBA" id="ARBA00079435"/>
    </source>
</evidence>
<dbReference type="SMART" id="SM00332">
    <property type="entry name" value="PP2Cc"/>
    <property type="match status" value="1"/>
</dbReference>
<evidence type="ECO:0000313" key="26">
    <source>
        <dbReference type="EMBL" id="CAH1802159.1"/>
    </source>
</evidence>
<keyword evidence="11" id="KW-0460">Magnesium</keyword>
<organism evidence="26 27">
    <name type="scientific">Owenia fusiformis</name>
    <name type="common">Polychaete worm</name>
    <dbReference type="NCBI Taxonomy" id="6347"/>
    <lineage>
        <taxon>Eukaryota</taxon>
        <taxon>Metazoa</taxon>
        <taxon>Spiralia</taxon>
        <taxon>Lophotrochozoa</taxon>
        <taxon>Annelida</taxon>
        <taxon>Polychaeta</taxon>
        <taxon>Sedentaria</taxon>
        <taxon>Canalipalpata</taxon>
        <taxon>Sabellida</taxon>
        <taxon>Oweniida</taxon>
        <taxon>Oweniidae</taxon>
        <taxon>Owenia</taxon>
    </lineage>
</organism>
<evidence type="ECO:0000256" key="21">
    <source>
        <dbReference type="ARBA" id="ARBA00078590"/>
    </source>
</evidence>
<reference evidence="26" key="1">
    <citation type="submission" date="2022-03" db="EMBL/GenBank/DDBJ databases">
        <authorList>
            <person name="Martin C."/>
        </authorList>
    </citation>
    <scope>NUCLEOTIDE SEQUENCE</scope>
</reference>
<evidence type="ECO:0000256" key="4">
    <source>
        <dbReference type="ARBA" id="ARBA00004496"/>
    </source>
</evidence>
<dbReference type="OrthoDB" id="10264738at2759"/>
<feature type="domain" description="PPM-type phosphatase" evidence="25">
    <location>
        <begin position="131"/>
        <end position="389"/>
    </location>
</feature>
<dbReference type="GO" id="GO:0005737">
    <property type="term" value="C:cytoplasm"/>
    <property type="evidence" value="ECO:0007669"/>
    <property type="project" value="UniProtKB-SubCell"/>
</dbReference>
<evidence type="ECO:0000256" key="15">
    <source>
        <dbReference type="ARBA" id="ARBA00047761"/>
    </source>
</evidence>
<comment type="catalytic activity">
    <reaction evidence="15">
        <text>O-phospho-L-seryl-[protein] + H2O = L-seryl-[protein] + phosphate</text>
        <dbReference type="Rhea" id="RHEA:20629"/>
        <dbReference type="Rhea" id="RHEA-COMP:9863"/>
        <dbReference type="Rhea" id="RHEA-COMP:11604"/>
        <dbReference type="ChEBI" id="CHEBI:15377"/>
        <dbReference type="ChEBI" id="CHEBI:29999"/>
        <dbReference type="ChEBI" id="CHEBI:43474"/>
        <dbReference type="ChEBI" id="CHEBI:83421"/>
        <dbReference type="EC" id="3.1.3.16"/>
    </reaction>
</comment>
<evidence type="ECO:0000256" key="14">
    <source>
        <dbReference type="ARBA" id="ARBA00023242"/>
    </source>
</evidence>
<dbReference type="SUPFAM" id="SSF81606">
    <property type="entry name" value="PP2C-like"/>
    <property type="match status" value="1"/>
</dbReference>
<evidence type="ECO:0000256" key="3">
    <source>
        <dbReference type="ARBA" id="ARBA00004123"/>
    </source>
</evidence>
<gene>
    <name evidence="26" type="ORF">OFUS_LOCUS25871</name>
</gene>
<dbReference type="InterPro" id="IPR036457">
    <property type="entry name" value="PPM-type-like_dom_sf"/>
</dbReference>
<evidence type="ECO:0000256" key="20">
    <source>
        <dbReference type="ARBA" id="ARBA00075701"/>
    </source>
</evidence>
<keyword evidence="27" id="KW-1185">Reference proteome</keyword>
<keyword evidence="7" id="KW-0597">Phosphoprotein</keyword>
<comment type="catalytic activity">
    <reaction evidence="16">
        <text>O-phospho-L-threonyl-[protein] + H2O = L-threonyl-[protein] + phosphate</text>
        <dbReference type="Rhea" id="RHEA:47004"/>
        <dbReference type="Rhea" id="RHEA-COMP:11060"/>
        <dbReference type="Rhea" id="RHEA-COMP:11605"/>
        <dbReference type="ChEBI" id="CHEBI:15377"/>
        <dbReference type="ChEBI" id="CHEBI:30013"/>
        <dbReference type="ChEBI" id="CHEBI:43474"/>
        <dbReference type="ChEBI" id="CHEBI:61977"/>
        <dbReference type="EC" id="3.1.3.16"/>
    </reaction>
</comment>
<comment type="cofactor">
    <cofactor evidence="1">
        <name>Mn(2+)</name>
        <dbReference type="ChEBI" id="CHEBI:29035"/>
    </cofactor>
</comment>
<evidence type="ECO:0000256" key="6">
    <source>
        <dbReference type="ARBA" id="ARBA00022490"/>
    </source>
</evidence>
<comment type="similarity">
    <text evidence="23">Belongs to the PP2C family.</text>
</comment>
<dbReference type="PANTHER" id="PTHR13832">
    <property type="entry name" value="PROTEIN PHOSPHATASE 2C"/>
    <property type="match status" value="1"/>
</dbReference>
<feature type="region of interest" description="Disordered" evidence="24">
    <location>
        <begin position="395"/>
        <end position="456"/>
    </location>
</feature>
<dbReference type="InterPro" id="IPR001932">
    <property type="entry name" value="PPM-type_phosphatase-like_dom"/>
</dbReference>
<keyword evidence="14" id="KW-0539">Nucleus</keyword>
<feature type="compositionally biased region" description="Basic and acidic residues" evidence="24">
    <location>
        <begin position="400"/>
        <end position="414"/>
    </location>
</feature>
<dbReference type="PANTHER" id="PTHR13832:SF818">
    <property type="entry name" value="SD03870P"/>
    <property type="match status" value="1"/>
</dbReference>
<proteinExistence type="inferred from homology"/>
<dbReference type="Gene3D" id="3.60.40.10">
    <property type="entry name" value="PPM-type phosphatase domain"/>
    <property type="match status" value="1"/>
</dbReference>
<dbReference type="GO" id="GO:0005634">
    <property type="term" value="C:nucleus"/>
    <property type="evidence" value="ECO:0007669"/>
    <property type="project" value="UniProtKB-SubCell"/>
</dbReference>
<accession>A0A8S4Q9D9</accession>
<comment type="cofactor">
    <cofactor evidence="2">
        <name>Mg(2+)</name>
        <dbReference type="ChEBI" id="CHEBI:18420"/>
    </cofactor>
</comment>
<evidence type="ECO:0000256" key="18">
    <source>
        <dbReference type="ARBA" id="ARBA00070214"/>
    </source>
</evidence>
<dbReference type="FunFam" id="3.60.40.10:FF:000021">
    <property type="entry name" value="Protein phosphatase, Mg2+/Mn2+-dependent, 1E"/>
    <property type="match status" value="1"/>
</dbReference>
<comment type="caution">
    <text evidence="26">The sequence shown here is derived from an EMBL/GenBank/DDBJ whole genome shotgun (WGS) entry which is preliminary data.</text>
</comment>
<dbReference type="GO" id="GO:0046872">
    <property type="term" value="F:metal ion binding"/>
    <property type="evidence" value="ECO:0007669"/>
    <property type="project" value="UniProtKB-KW"/>
</dbReference>
<evidence type="ECO:0000256" key="12">
    <source>
        <dbReference type="ARBA" id="ARBA00022912"/>
    </source>
</evidence>
<dbReference type="Pfam" id="PF00481">
    <property type="entry name" value="PP2C"/>
    <property type="match status" value="1"/>
</dbReference>
<evidence type="ECO:0000256" key="24">
    <source>
        <dbReference type="SAM" id="MobiDB-lite"/>
    </source>
</evidence>
<evidence type="ECO:0000256" key="23">
    <source>
        <dbReference type="RuleBase" id="RU003465"/>
    </source>
</evidence>
<keyword evidence="13" id="KW-0464">Manganese</keyword>
<evidence type="ECO:0000256" key="11">
    <source>
        <dbReference type="ARBA" id="ARBA00022842"/>
    </source>
</evidence>
<evidence type="ECO:0000256" key="16">
    <source>
        <dbReference type="ARBA" id="ARBA00048336"/>
    </source>
</evidence>
<evidence type="ECO:0000259" key="25">
    <source>
        <dbReference type="PROSITE" id="PS51746"/>
    </source>
</evidence>
<comment type="subunit">
    <text evidence="17">Heterotrimer. Interacts with PAX1 and ARHGEF6 (or ARHGEF7).</text>
</comment>
<keyword evidence="12 23" id="KW-0904">Protein phosphatase</keyword>
<dbReference type="EMBL" id="CAIIXF020000012">
    <property type="protein sequence ID" value="CAH1802159.1"/>
    <property type="molecule type" value="Genomic_DNA"/>
</dbReference>